<evidence type="ECO:0000313" key="9">
    <source>
        <dbReference type="Proteomes" id="UP000501179"/>
    </source>
</evidence>
<dbReference type="RefSeq" id="WP_167033756.1">
    <property type="nucleotide sequence ID" value="NZ_CP050177.1"/>
</dbReference>
<keyword evidence="3 7" id="KW-0812">Transmembrane</keyword>
<dbReference type="CDD" id="cd06173">
    <property type="entry name" value="MFS_MefA_like"/>
    <property type="match status" value="1"/>
</dbReference>
<feature type="transmembrane region" description="Helical" evidence="7">
    <location>
        <begin position="59"/>
        <end position="83"/>
    </location>
</feature>
<feature type="transmembrane region" description="Helical" evidence="7">
    <location>
        <begin position="365"/>
        <end position="386"/>
    </location>
</feature>
<evidence type="ECO:0000256" key="4">
    <source>
        <dbReference type="ARBA" id="ARBA00022989"/>
    </source>
</evidence>
<dbReference type="Pfam" id="PF07690">
    <property type="entry name" value="MFS_1"/>
    <property type="match status" value="1"/>
</dbReference>
<dbReference type="GO" id="GO:0005886">
    <property type="term" value="C:plasma membrane"/>
    <property type="evidence" value="ECO:0007669"/>
    <property type="project" value="UniProtKB-SubCell"/>
</dbReference>
<feature type="transmembrane region" description="Helical" evidence="7">
    <location>
        <begin position="185"/>
        <end position="203"/>
    </location>
</feature>
<feature type="compositionally biased region" description="Low complexity" evidence="6">
    <location>
        <begin position="261"/>
        <end position="273"/>
    </location>
</feature>
<feature type="compositionally biased region" description="Basic and acidic residues" evidence="6">
    <location>
        <begin position="247"/>
        <end position="256"/>
    </location>
</feature>
<proteinExistence type="predicted"/>
<evidence type="ECO:0000256" key="2">
    <source>
        <dbReference type="ARBA" id="ARBA00022475"/>
    </source>
</evidence>
<evidence type="ECO:0000256" key="1">
    <source>
        <dbReference type="ARBA" id="ARBA00004651"/>
    </source>
</evidence>
<feature type="compositionally biased region" description="Basic and acidic residues" evidence="6">
    <location>
        <begin position="223"/>
        <end position="239"/>
    </location>
</feature>
<evidence type="ECO:0000256" key="6">
    <source>
        <dbReference type="SAM" id="MobiDB-lite"/>
    </source>
</evidence>
<feature type="transmembrane region" description="Helical" evidence="7">
    <location>
        <begin position="160"/>
        <end position="179"/>
    </location>
</feature>
<feature type="transmembrane region" description="Helical" evidence="7">
    <location>
        <begin position="301"/>
        <end position="326"/>
    </location>
</feature>
<sequence length="485" mass="47936">MPPHAISAPAENGTTPPPPPAHRDGNVLRWLGAYTASMIGSNVYFVALAWAAARTGSPGQAGLVLAVGSVPRAVLMLGGGVVADRWGPRLVVIGSDAARCVFILGMAAVLMFISPSVWLLASVALVFGAVDALFLPAVGALPPRITAPGQLARVQGMSGLATRFANVAGAPIGGLTVAIGGSASAFTAAGVLFAVSLPLLLSVRIGGLPAAKSATGTDAEAAAEERETPEAGEESRVPHDALPGPRDAADARREGAGEAGAGTETAAAEKPAGGTDGKDTASPGAGRALLDGLRYIRRHRVLAPLILVSAITQLGFVGPLNIGLVLVSEEHGWGASGLGWIIAAFSAGAAGASLLLTVRGRVPRAGFVMCASTIVGSVAIACIAYAPSVALAAVAAVCVGLLAGLGGALSGALVQTQTEPGYLGRVTSVTTLFGLGIAPLVYPVMGLAIGAWGSGPVFVASAALCAAGTTLGLCVTSLRTAELPG</sequence>
<dbReference type="InterPro" id="IPR036259">
    <property type="entry name" value="MFS_trans_sf"/>
</dbReference>
<dbReference type="EMBL" id="CP050177">
    <property type="protein sequence ID" value="QIQ05245.1"/>
    <property type="molecule type" value="Genomic_DNA"/>
</dbReference>
<dbReference type="Proteomes" id="UP000501179">
    <property type="component" value="Chromosome"/>
</dbReference>
<dbReference type="InterPro" id="IPR011701">
    <property type="entry name" value="MFS"/>
</dbReference>
<feature type="transmembrane region" description="Helical" evidence="7">
    <location>
        <begin position="31"/>
        <end position="53"/>
    </location>
</feature>
<accession>A0A6G9H3Z9</accession>
<feature type="transmembrane region" description="Helical" evidence="7">
    <location>
        <begin position="426"/>
        <end position="452"/>
    </location>
</feature>
<evidence type="ECO:0000256" key="5">
    <source>
        <dbReference type="ARBA" id="ARBA00023136"/>
    </source>
</evidence>
<evidence type="ECO:0000256" key="3">
    <source>
        <dbReference type="ARBA" id="ARBA00022692"/>
    </source>
</evidence>
<feature type="transmembrane region" description="Helical" evidence="7">
    <location>
        <begin position="90"/>
        <end position="113"/>
    </location>
</feature>
<dbReference type="AlphaFoldDB" id="A0A6G9H3Z9"/>
<keyword evidence="2" id="KW-1003">Cell membrane</keyword>
<feature type="transmembrane region" description="Helical" evidence="7">
    <location>
        <begin position="392"/>
        <end position="414"/>
    </location>
</feature>
<keyword evidence="4 7" id="KW-1133">Transmembrane helix</keyword>
<dbReference type="KEGG" id="slia:HA039_25830"/>
<name>A0A6G9H3Z9_9ACTN</name>
<feature type="transmembrane region" description="Helical" evidence="7">
    <location>
        <begin position="119"/>
        <end position="139"/>
    </location>
</feature>
<feature type="region of interest" description="Disordered" evidence="6">
    <location>
        <begin position="1"/>
        <end position="22"/>
    </location>
</feature>
<reference evidence="8 9" key="1">
    <citation type="submission" date="2020-03" db="EMBL/GenBank/DDBJ databases">
        <title>A novel species.</title>
        <authorList>
            <person name="Gao J."/>
        </authorList>
    </citation>
    <scope>NUCLEOTIDE SEQUENCE [LARGE SCALE GENOMIC DNA]</scope>
    <source>
        <strain evidence="8 9">QMT-12</strain>
    </source>
</reference>
<feature type="transmembrane region" description="Helical" evidence="7">
    <location>
        <begin position="458"/>
        <end position="478"/>
    </location>
</feature>
<protein>
    <submittedName>
        <fullName evidence="8">MFS transporter</fullName>
    </submittedName>
</protein>
<dbReference type="PANTHER" id="PTHR23513:SF17">
    <property type="entry name" value="MEMBRANE PROTEIN"/>
    <property type="match status" value="1"/>
</dbReference>
<dbReference type="Gene3D" id="1.20.1250.20">
    <property type="entry name" value="MFS general substrate transporter like domains"/>
    <property type="match status" value="1"/>
</dbReference>
<evidence type="ECO:0000313" key="8">
    <source>
        <dbReference type="EMBL" id="QIQ05245.1"/>
    </source>
</evidence>
<dbReference type="GO" id="GO:0022857">
    <property type="term" value="F:transmembrane transporter activity"/>
    <property type="evidence" value="ECO:0007669"/>
    <property type="project" value="InterPro"/>
</dbReference>
<dbReference type="SUPFAM" id="SSF103473">
    <property type="entry name" value="MFS general substrate transporter"/>
    <property type="match status" value="1"/>
</dbReference>
<feature type="region of interest" description="Disordered" evidence="6">
    <location>
        <begin position="214"/>
        <end position="283"/>
    </location>
</feature>
<keyword evidence="5 7" id="KW-0472">Membrane</keyword>
<evidence type="ECO:0000256" key="7">
    <source>
        <dbReference type="SAM" id="Phobius"/>
    </source>
</evidence>
<feature type="transmembrane region" description="Helical" evidence="7">
    <location>
        <begin position="338"/>
        <end position="358"/>
    </location>
</feature>
<gene>
    <name evidence="8" type="ORF">HA039_25830</name>
</gene>
<dbReference type="PANTHER" id="PTHR23513">
    <property type="entry name" value="INTEGRAL MEMBRANE EFFLUX PROTEIN-RELATED"/>
    <property type="match status" value="1"/>
</dbReference>
<comment type="subcellular location">
    <subcellularLocation>
        <location evidence="1">Cell membrane</location>
        <topology evidence="1">Multi-pass membrane protein</topology>
    </subcellularLocation>
</comment>
<keyword evidence="9" id="KW-1185">Reference proteome</keyword>
<organism evidence="8 9">
    <name type="scientific">Streptomyces liangshanensis</name>
    <dbReference type="NCBI Taxonomy" id="2717324"/>
    <lineage>
        <taxon>Bacteria</taxon>
        <taxon>Bacillati</taxon>
        <taxon>Actinomycetota</taxon>
        <taxon>Actinomycetes</taxon>
        <taxon>Kitasatosporales</taxon>
        <taxon>Streptomycetaceae</taxon>
        <taxon>Streptomyces</taxon>
    </lineage>
</organism>